<protein>
    <recommendedName>
        <fullName evidence="9">Thiamine-phosphate synthase</fullName>
        <shortName evidence="9">TP synthase</shortName>
        <shortName evidence="9">TPS</shortName>
        <ecNumber evidence="9">2.5.1.3</ecNumber>
    </recommendedName>
    <alternativeName>
        <fullName evidence="9">Thiamine-phosphate pyrophosphorylase</fullName>
        <shortName evidence="9">TMP pyrophosphorylase</shortName>
        <shortName evidence="9">TMP-PPase</shortName>
    </alternativeName>
</protein>
<dbReference type="HAMAP" id="MF_00097">
    <property type="entry name" value="TMP_synthase"/>
    <property type="match status" value="1"/>
</dbReference>
<evidence type="ECO:0000256" key="7">
    <source>
        <dbReference type="ARBA" id="ARBA00047851"/>
    </source>
</evidence>
<dbReference type="InterPro" id="IPR036206">
    <property type="entry name" value="ThiamineP_synth_sf"/>
</dbReference>
<comment type="pathway">
    <text evidence="1 9 11">Cofactor biosynthesis; thiamine diphosphate biosynthesis; thiamine phosphate from 4-amino-2-methyl-5-diphosphomethylpyrimidine and 4-methyl-5-(2-phosphoethyl)-thiazole: step 1/1.</text>
</comment>
<dbReference type="GO" id="GO:0005737">
    <property type="term" value="C:cytoplasm"/>
    <property type="evidence" value="ECO:0007669"/>
    <property type="project" value="TreeGrafter"/>
</dbReference>
<dbReference type="EC" id="2.5.1.3" evidence="9"/>
<comment type="function">
    <text evidence="9">Condenses 4-methyl-5-(beta-hydroxyethyl)thiazole monophosphate (THZ-P) and 2-methyl-4-amino-5-hydroxymethyl pyrimidine pyrophosphate (HMP-PP) to form thiamine monophosphate (TMP).</text>
</comment>
<keyword evidence="4 9" id="KW-0460">Magnesium</keyword>
<feature type="binding site" evidence="9">
    <location>
        <position position="168"/>
    </location>
    <ligand>
        <name>2-[(2R,5Z)-2-carboxy-4-methylthiazol-5(2H)-ylidene]ethyl phosphate</name>
        <dbReference type="ChEBI" id="CHEBI:62899"/>
    </ligand>
</feature>
<organism evidence="13 14">
    <name type="scientific">Proteobacteria bacterium 228</name>
    <dbReference type="NCBI Taxonomy" id="2083153"/>
    <lineage>
        <taxon>Bacteria</taxon>
        <taxon>Pseudomonadati</taxon>
        <taxon>Pseudomonadota</taxon>
    </lineage>
</organism>
<keyword evidence="5 9" id="KW-0784">Thiamine biosynthesis</keyword>
<dbReference type="Pfam" id="PF02581">
    <property type="entry name" value="TMP-TENI"/>
    <property type="match status" value="1"/>
</dbReference>
<gene>
    <name evidence="9" type="primary">thiE</name>
    <name evidence="13" type="ORF">C4K68_01360</name>
</gene>
<dbReference type="InterPro" id="IPR013785">
    <property type="entry name" value="Aldolase_TIM"/>
</dbReference>
<sequence length="215" mass="23623">MTFSLTQGGLYAITDSRCLSGTSLEQEVEDALQGGCTLVQYRDKSSDHAKRRQQAQALLKLCHSVGACLLINDDWRLAADISAHGVHLGQQDEQLEIARRELGSQAIIGITCHDQLSLAVEAQQQGADYVAFGAFYPSSSKPNARPAPLSLLKQAQQSLQLPVVAIGGITLQRAPELWQQGADWLAVINDIFARQNITEHCRSYLACRQPLRDQR</sequence>
<evidence type="ECO:0000256" key="5">
    <source>
        <dbReference type="ARBA" id="ARBA00022977"/>
    </source>
</evidence>
<keyword evidence="3 9" id="KW-0479">Metal-binding</keyword>
<feature type="binding site" evidence="9">
    <location>
        <begin position="138"/>
        <end position="140"/>
    </location>
    <ligand>
        <name>2-[(2R,5Z)-2-carboxy-4-methylthiazol-5(2H)-ylidene]ethyl phosphate</name>
        <dbReference type="ChEBI" id="CHEBI:62899"/>
    </ligand>
</feature>
<evidence type="ECO:0000256" key="4">
    <source>
        <dbReference type="ARBA" id="ARBA00022842"/>
    </source>
</evidence>
<evidence type="ECO:0000256" key="8">
    <source>
        <dbReference type="ARBA" id="ARBA00047883"/>
    </source>
</evidence>
<feature type="domain" description="Thiamine phosphate synthase/TenI" evidence="12">
    <location>
        <begin position="10"/>
        <end position="191"/>
    </location>
</feature>
<feature type="binding site" evidence="9">
    <location>
        <position position="111"/>
    </location>
    <ligand>
        <name>4-amino-2-methyl-5-(diphosphooxymethyl)pyrimidine</name>
        <dbReference type="ChEBI" id="CHEBI:57841"/>
    </ligand>
</feature>
<comment type="catalytic activity">
    <reaction evidence="6 9 10">
        <text>4-methyl-5-(2-phosphooxyethyl)-thiazole + 4-amino-2-methyl-5-(diphosphooxymethyl)pyrimidine + H(+) = thiamine phosphate + diphosphate</text>
        <dbReference type="Rhea" id="RHEA:22328"/>
        <dbReference type="ChEBI" id="CHEBI:15378"/>
        <dbReference type="ChEBI" id="CHEBI:33019"/>
        <dbReference type="ChEBI" id="CHEBI:37575"/>
        <dbReference type="ChEBI" id="CHEBI:57841"/>
        <dbReference type="ChEBI" id="CHEBI:58296"/>
        <dbReference type="EC" id="2.5.1.3"/>
    </reaction>
</comment>
<keyword evidence="2 9" id="KW-0808">Transferase</keyword>
<dbReference type="GO" id="GO:0009229">
    <property type="term" value="P:thiamine diphosphate biosynthetic process"/>
    <property type="evidence" value="ECO:0007669"/>
    <property type="project" value="UniProtKB-UniRule"/>
</dbReference>
<dbReference type="NCBIfam" id="TIGR00693">
    <property type="entry name" value="thiE"/>
    <property type="match status" value="1"/>
</dbReference>
<evidence type="ECO:0000256" key="10">
    <source>
        <dbReference type="RuleBase" id="RU003826"/>
    </source>
</evidence>
<comment type="catalytic activity">
    <reaction evidence="8 9 10">
        <text>2-[(2R,5Z)-2-carboxy-4-methylthiazol-5(2H)-ylidene]ethyl phosphate + 4-amino-2-methyl-5-(diphosphooxymethyl)pyrimidine + 2 H(+) = thiamine phosphate + CO2 + diphosphate</text>
        <dbReference type="Rhea" id="RHEA:47844"/>
        <dbReference type="ChEBI" id="CHEBI:15378"/>
        <dbReference type="ChEBI" id="CHEBI:16526"/>
        <dbReference type="ChEBI" id="CHEBI:33019"/>
        <dbReference type="ChEBI" id="CHEBI:37575"/>
        <dbReference type="ChEBI" id="CHEBI:57841"/>
        <dbReference type="ChEBI" id="CHEBI:62899"/>
        <dbReference type="EC" id="2.5.1.3"/>
    </reaction>
</comment>
<dbReference type="Proteomes" id="UP000238196">
    <property type="component" value="Unassembled WGS sequence"/>
</dbReference>
<reference evidence="13 14" key="1">
    <citation type="submission" date="2018-02" db="EMBL/GenBank/DDBJ databases">
        <title>novel marine gammaproteobacteria from coastal saline agro ecosystem.</title>
        <authorList>
            <person name="Krishnan R."/>
            <person name="Ramesh Kumar N."/>
        </authorList>
    </citation>
    <scope>NUCLEOTIDE SEQUENCE [LARGE SCALE GENOMIC DNA]</scope>
    <source>
        <strain evidence="13 14">228</strain>
    </source>
</reference>
<evidence type="ECO:0000313" key="13">
    <source>
        <dbReference type="EMBL" id="PPC79101.1"/>
    </source>
</evidence>
<dbReference type="UniPathway" id="UPA00060">
    <property type="reaction ID" value="UER00141"/>
</dbReference>
<comment type="similarity">
    <text evidence="9 10">Belongs to the thiamine-phosphate synthase family.</text>
</comment>
<evidence type="ECO:0000256" key="9">
    <source>
        <dbReference type="HAMAP-Rule" id="MF_00097"/>
    </source>
</evidence>
<evidence type="ECO:0000313" key="14">
    <source>
        <dbReference type="Proteomes" id="UP000238196"/>
    </source>
</evidence>
<dbReference type="InterPro" id="IPR034291">
    <property type="entry name" value="TMP_synthase"/>
</dbReference>
<evidence type="ECO:0000256" key="11">
    <source>
        <dbReference type="RuleBase" id="RU004253"/>
    </source>
</evidence>
<feature type="binding site" evidence="9">
    <location>
        <begin position="40"/>
        <end position="44"/>
    </location>
    <ligand>
        <name>4-amino-2-methyl-5-(diphosphooxymethyl)pyrimidine</name>
        <dbReference type="ChEBI" id="CHEBI:57841"/>
    </ligand>
</feature>
<comment type="caution">
    <text evidence="9">Lacks conserved residue(s) required for the propagation of feature annotation.</text>
</comment>
<accession>A0A2S5KW68</accession>
<comment type="caution">
    <text evidence="13">The sequence shown here is derived from an EMBL/GenBank/DDBJ whole genome shotgun (WGS) entry which is preliminary data.</text>
</comment>
<proteinExistence type="inferred from homology"/>
<feature type="binding site" evidence="9">
    <location>
        <position position="92"/>
    </location>
    <ligand>
        <name>Mg(2+)</name>
        <dbReference type="ChEBI" id="CHEBI:18420"/>
    </ligand>
</feature>
<dbReference type="GO" id="GO:0000287">
    <property type="term" value="F:magnesium ion binding"/>
    <property type="evidence" value="ECO:0007669"/>
    <property type="project" value="UniProtKB-UniRule"/>
</dbReference>
<dbReference type="CDD" id="cd00564">
    <property type="entry name" value="TMP_TenI"/>
    <property type="match status" value="1"/>
</dbReference>
<feature type="binding site" evidence="9">
    <location>
        <position position="73"/>
    </location>
    <ligand>
        <name>Mg(2+)</name>
        <dbReference type="ChEBI" id="CHEBI:18420"/>
    </ligand>
</feature>
<dbReference type="GO" id="GO:0004789">
    <property type="term" value="F:thiamine-phosphate diphosphorylase activity"/>
    <property type="evidence" value="ECO:0007669"/>
    <property type="project" value="UniProtKB-UniRule"/>
</dbReference>
<feature type="binding site" evidence="9">
    <location>
        <position position="141"/>
    </location>
    <ligand>
        <name>4-amino-2-methyl-5-(diphosphooxymethyl)pyrimidine</name>
        <dbReference type="ChEBI" id="CHEBI:57841"/>
    </ligand>
</feature>
<dbReference type="PANTHER" id="PTHR20857">
    <property type="entry name" value="THIAMINE-PHOSPHATE PYROPHOSPHORYLASE"/>
    <property type="match status" value="1"/>
</dbReference>
<evidence type="ECO:0000256" key="6">
    <source>
        <dbReference type="ARBA" id="ARBA00047334"/>
    </source>
</evidence>
<evidence type="ECO:0000256" key="3">
    <source>
        <dbReference type="ARBA" id="ARBA00022723"/>
    </source>
</evidence>
<comment type="cofactor">
    <cofactor evidence="9">
        <name>Mg(2+)</name>
        <dbReference type="ChEBI" id="CHEBI:18420"/>
    </cofactor>
    <text evidence="9">Binds 1 Mg(2+) ion per subunit.</text>
</comment>
<dbReference type="GO" id="GO:0009228">
    <property type="term" value="P:thiamine biosynthetic process"/>
    <property type="evidence" value="ECO:0007669"/>
    <property type="project" value="UniProtKB-KW"/>
</dbReference>
<dbReference type="SUPFAM" id="SSF51391">
    <property type="entry name" value="Thiamin phosphate synthase"/>
    <property type="match status" value="1"/>
</dbReference>
<dbReference type="Gene3D" id="3.20.20.70">
    <property type="entry name" value="Aldolase class I"/>
    <property type="match status" value="1"/>
</dbReference>
<dbReference type="EMBL" id="PRLP01000005">
    <property type="protein sequence ID" value="PPC79101.1"/>
    <property type="molecule type" value="Genomic_DNA"/>
</dbReference>
<evidence type="ECO:0000259" key="12">
    <source>
        <dbReference type="Pfam" id="PF02581"/>
    </source>
</evidence>
<dbReference type="InterPro" id="IPR022998">
    <property type="entry name" value="ThiamineP_synth_TenI"/>
</dbReference>
<evidence type="ECO:0000256" key="1">
    <source>
        <dbReference type="ARBA" id="ARBA00005165"/>
    </source>
</evidence>
<dbReference type="PANTHER" id="PTHR20857:SF15">
    <property type="entry name" value="THIAMINE-PHOSPHATE SYNTHASE"/>
    <property type="match status" value="1"/>
</dbReference>
<comment type="catalytic activity">
    <reaction evidence="7 9 10">
        <text>2-(2-carboxy-4-methylthiazol-5-yl)ethyl phosphate + 4-amino-2-methyl-5-(diphosphooxymethyl)pyrimidine + 2 H(+) = thiamine phosphate + CO2 + diphosphate</text>
        <dbReference type="Rhea" id="RHEA:47848"/>
        <dbReference type="ChEBI" id="CHEBI:15378"/>
        <dbReference type="ChEBI" id="CHEBI:16526"/>
        <dbReference type="ChEBI" id="CHEBI:33019"/>
        <dbReference type="ChEBI" id="CHEBI:37575"/>
        <dbReference type="ChEBI" id="CHEBI:57841"/>
        <dbReference type="ChEBI" id="CHEBI:62890"/>
        <dbReference type="EC" id="2.5.1.3"/>
    </reaction>
</comment>
<dbReference type="OrthoDB" id="9789949at2"/>
<dbReference type="AlphaFoldDB" id="A0A2S5KW68"/>
<name>A0A2S5KW68_9PROT</name>
<evidence type="ECO:0000256" key="2">
    <source>
        <dbReference type="ARBA" id="ARBA00022679"/>
    </source>
</evidence>
<feature type="binding site" evidence="9">
    <location>
        <position position="72"/>
    </location>
    <ligand>
        <name>4-amino-2-methyl-5-(diphosphooxymethyl)pyrimidine</name>
        <dbReference type="ChEBI" id="CHEBI:57841"/>
    </ligand>
</feature>